<dbReference type="AlphaFoldDB" id="A0A7J8PXS9"/>
<dbReference type="GO" id="GO:0015031">
    <property type="term" value="P:protein transport"/>
    <property type="evidence" value="ECO:0007669"/>
    <property type="project" value="InterPro"/>
</dbReference>
<accession>A0A7J8PXS9</accession>
<dbReference type="Proteomes" id="UP000593578">
    <property type="component" value="Unassembled WGS sequence"/>
</dbReference>
<evidence type="ECO:0008006" key="5">
    <source>
        <dbReference type="Google" id="ProtNLM"/>
    </source>
</evidence>
<dbReference type="PANTHER" id="PTHR12161">
    <property type="entry name" value="IST1 FAMILY MEMBER"/>
    <property type="match status" value="1"/>
</dbReference>
<gene>
    <name evidence="3" type="ORF">Gorai_010977</name>
</gene>
<feature type="non-terminal residue" evidence="3">
    <location>
        <position position="1"/>
    </location>
</feature>
<dbReference type="Pfam" id="PF03398">
    <property type="entry name" value="Ist1"/>
    <property type="match status" value="1"/>
</dbReference>
<proteinExistence type="inferred from homology"/>
<organism evidence="3 4">
    <name type="scientific">Gossypium raimondii</name>
    <name type="common">Peruvian cotton</name>
    <name type="synonym">Gossypium klotzschianum subsp. raimondii</name>
    <dbReference type="NCBI Taxonomy" id="29730"/>
    <lineage>
        <taxon>Eukaryota</taxon>
        <taxon>Viridiplantae</taxon>
        <taxon>Streptophyta</taxon>
        <taxon>Embryophyta</taxon>
        <taxon>Tracheophyta</taxon>
        <taxon>Spermatophyta</taxon>
        <taxon>Magnoliopsida</taxon>
        <taxon>eudicotyledons</taxon>
        <taxon>Gunneridae</taxon>
        <taxon>Pentapetalae</taxon>
        <taxon>rosids</taxon>
        <taxon>malvids</taxon>
        <taxon>Malvales</taxon>
        <taxon>Malvaceae</taxon>
        <taxon>Malvoideae</taxon>
        <taxon>Gossypium</taxon>
    </lineage>
</organism>
<dbReference type="InterPro" id="IPR042277">
    <property type="entry name" value="IST1-like"/>
</dbReference>
<comment type="caution">
    <text evidence="3">The sequence shown here is derived from an EMBL/GenBank/DDBJ whole genome shotgun (WGS) entry which is preliminary data.</text>
</comment>
<dbReference type="InterPro" id="IPR005061">
    <property type="entry name" value="Ist1"/>
</dbReference>
<comment type="similarity">
    <text evidence="1">Belongs to the IST1 family.</text>
</comment>
<sequence length="181" mass="20422">MALKLAIPRIKLMKNKREAHVQQLKRELAQLLESGQDQTARIRVEHVVREEKTVAAYNLLEIYCELIVARMPIIESQKNCPLDLKEAISSVIFASARCEEIPELKDVSKHFTAKYGKEFTSASLELRPNCGVGRMLVEKLSANAPDGPTKLKILTAIAVEQKINWNPESFGAKESKIYDDM</sequence>
<evidence type="ECO:0000256" key="2">
    <source>
        <dbReference type="SAM" id="Coils"/>
    </source>
</evidence>
<evidence type="ECO:0000313" key="3">
    <source>
        <dbReference type="EMBL" id="MBA0594055.1"/>
    </source>
</evidence>
<protein>
    <recommendedName>
        <fullName evidence="5">IST1-like protein</fullName>
    </recommendedName>
</protein>
<name>A0A7J8PXS9_GOSRA</name>
<keyword evidence="2" id="KW-0175">Coiled coil</keyword>
<dbReference type="FunFam" id="1.20.1260.60:FF:000003">
    <property type="entry name" value="IST1-like protein isoform A"/>
    <property type="match status" value="1"/>
</dbReference>
<dbReference type="PANTHER" id="PTHR12161:SF13">
    <property type="entry name" value="REGULATOR OF VPS4 ACTIVITY IN THE MVB PATHWAY PROTEIN"/>
    <property type="match status" value="1"/>
</dbReference>
<evidence type="ECO:0000256" key="1">
    <source>
        <dbReference type="ARBA" id="ARBA00005536"/>
    </source>
</evidence>
<dbReference type="Gene3D" id="1.20.1260.60">
    <property type="entry name" value="Vacuolar protein sorting-associated protein Ist1"/>
    <property type="match status" value="1"/>
</dbReference>
<evidence type="ECO:0000313" key="4">
    <source>
        <dbReference type="Proteomes" id="UP000593578"/>
    </source>
</evidence>
<feature type="coiled-coil region" evidence="2">
    <location>
        <begin position="14"/>
        <end position="41"/>
    </location>
</feature>
<reference evidence="3 4" key="1">
    <citation type="journal article" date="2019" name="Genome Biol. Evol.">
        <title>Insights into the evolution of the New World diploid cottons (Gossypium, subgenus Houzingenia) based on genome sequencing.</title>
        <authorList>
            <person name="Grover C.E."/>
            <person name="Arick M.A. 2nd"/>
            <person name="Thrash A."/>
            <person name="Conover J.L."/>
            <person name="Sanders W.S."/>
            <person name="Peterson D.G."/>
            <person name="Frelichowski J.E."/>
            <person name="Scheffler J.A."/>
            <person name="Scheffler B.E."/>
            <person name="Wendel J.F."/>
        </authorList>
    </citation>
    <scope>NUCLEOTIDE SEQUENCE [LARGE SCALE GENOMIC DNA]</scope>
    <source>
        <strain evidence="3">8</strain>
        <tissue evidence="3">Leaf</tissue>
    </source>
</reference>
<dbReference type="EMBL" id="JABEZZ010000009">
    <property type="protein sequence ID" value="MBA0594055.1"/>
    <property type="molecule type" value="Genomic_DNA"/>
</dbReference>